<evidence type="ECO:0000256" key="1">
    <source>
        <dbReference type="SAM" id="MobiDB-lite"/>
    </source>
</evidence>
<comment type="caution">
    <text evidence="2">The sequence shown here is derived from an EMBL/GenBank/DDBJ whole genome shotgun (WGS) entry which is preliminary data.</text>
</comment>
<accession>E6PN44</accession>
<reference evidence="2" key="1">
    <citation type="submission" date="2009-10" db="EMBL/GenBank/DDBJ databases">
        <title>Diversity of trophic interactions inside an arsenic-rich microbial ecosystem.</title>
        <authorList>
            <person name="Bertin P.N."/>
            <person name="Heinrich-Salmeron A."/>
            <person name="Pelletier E."/>
            <person name="Goulhen-Chollet F."/>
            <person name="Arsene-Ploetze F."/>
            <person name="Gallien S."/>
            <person name="Calteau A."/>
            <person name="Vallenet D."/>
            <person name="Casiot C."/>
            <person name="Chane-Woon-Ming B."/>
            <person name="Giloteaux L."/>
            <person name="Barakat M."/>
            <person name="Bonnefoy V."/>
            <person name="Bruneel O."/>
            <person name="Chandler M."/>
            <person name="Cleiss J."/>
            <person name="Duran R."/>
            <person name="Elbaz-Poulichet F."/>
            <person name="Fonknechten N."/>
            <person name="Lauga B."/>
            <person name="Mornico D."/>
            <person name="Ortet P."/>
            <person name="Schaeffer C."/>
            <person name="Siguier P."/>
            <person name="Alexander Thil Smith A."/>
            <person name="Van Dorsselaer A."/>
            <person name="Weissenbach J."/>
            <person name="Medigue C."/>
            <person name="Le Paslier D."/>
        </authorList>
    </citation>
    <scope>NUCLEOTIDE SEQUENCE</scope>
</reference>
<feature type="region of interest" description="Disordered" evidence="1">
    <location>
        <begin position="1"/>
        <end position="20"/>
    </location>
</feature>
<dbReference type="InterPro" id="IPR008651">
    <property type="entry name" value="Uncharacterised_HicB"/>
</dbReference>
<name>E6PN44_9ZZZZ</name>
<evidence type="ECO:0000313" key="2">
    <source>
        <dbReference type="EMBL" id="CBH96346.1"/>
    </source>
</evidence>
<dbReference type="AlphaFoldDB" id="E6PN44"/>
<evidence type="ECO:0008006" key="3">
    <source>
        <dbReference type="Google" id="ProtNLM"/>
    </source>
</evidence>
<gene>
    <name evidence="2" type="ORF">CARN2_2287</name>
</gene>
<organism evidence="2">
    <name type="scientific">mine drainage metagenome</name>
    <dbReference type="NCBI Taxonomy" id="410659"/>
    <lineage>
        <taxon>unclassified sequences</taxon>
        <taxon>metagenomes</taxon>
        <taxon>ecological metagenomes</taxon>
    </lineage>
</organism>
<dbReference type="InterPro" id="IPR010985">
    <property type="entry name" value="Ribbon_hlx_hlx"/>
</dbReference>
<dbReference type="Pfam" id="PF05534">
    <property type="entry name" value="HicB"/>
    <property type="match status" value="1"/>
</dbReference>
<protein>
    <recommendedName>
        <fullName evidence="3">HicB family protein</fullName>
    </recommendedName>
</protein>
<proteinExistence type="predicted"/>
<dbReference type="GO" id="GO:0006355">
    <property type="term" value="P:regulation of DNA-templated transcription"/>
    <property type="evidence" value="ECO:0007669"/>
    <property type="project" value="InterPro"/>
</dbReference>
<dbReference type="EMBL" id="CABM01000024">
    <property type="protein sequence ID" value="CBH96346.1"/>
    <property type="molecule type" value="Genomic_DNA"/>
</dbReference>
<sequence>MLREAGDIIPAPGSGGESGRVLARLPRSRHARLVARARQEGVPLNTCVVAALADAMHHG</sequence>
<dbReference type="SUPFAM" id="SSF47598">
    <property type="entry name" value="Ribbon-helix-helix"/>
    <property type="match status" value="1"/>
</dbReference>